<dbReference type="InterPro" id="IPR012429">
    <property type="entry name" value="HGSNAT_cat"/>
</dbReference>
<sequence>MTAAQRFVSVDALRGLTVAAMLLVNNPGDWSHVYPPLLHAEWYGCTPTDLIFPMFLFVVGVSVALGLVPRVEAGDEHGALTRAALWRAARIVALGLALHLLAWWWLDREFFRPWGVLQRIGLCFAIVALCAIHLRPRMQWMLCIASLAGYAALLAWGGIAPFDNPVSRVDTALLGPMVYQFDAVSGRGHDPEGLLSTVPAIVTTLLGLFAGAWLRAGRAQHLLVAALVLLPLGWLCAQWQPMNKHLWSPSYVLWTAGWAMLAIFACHQLFDVKRWPPLGHAFGINAIAAYAGSAIAVYASAALGWGEWLYRILFVAPMPPGTDPRLPSLLFALAFVATWWCIVVAMRRMGVRIRL</sequence>
<evidence type="ECO:0000313" key="4">
    <source>
        <dbReference type="Proteomes" id="UP001597110"/>
    </source>
</evidence>
<feature type="transmembrane region" description="Helical" evidence="1">
    <location>
        <begin position="194"/>
        <end position="214"/>
    </location>
</feature>
<feature type="transmembrane region" description="Helical" evidence="1">
    <location>
        <begin position="141"/>
        <end position="159"/>
    </location>
</feature>
<protein>
    <submittedName>
        <fullName evidence="3">Acyltransferase family protein</fullName>
    </submittedName>
</protein>
<evidence type="ECO:0000256" key="1">
    <source>
        <dbReference type="SAM" id="Phobius"/>
    </source>
</evidence>
<feature type="transmembrane region" description="Helical" evidence="1">
    <location>
        <begin position="326"/>
        <end position="346"/>
    </location>
</feature>
<gene>
    <name evidence="3" type="ORF">ACFQ0E_03160</name>
</gene>
<organism evidence="3 4">
    <name type="scientific">Lysobacter brunescens</name>
    <dbReference type="NCBI Taxonomy" id="262323"/>
    <lineage>
        <taxon>Bacteria</taxon>
        <taxon>Pseudomonadati</taxon>
        <taxon>Pseudomonadota</taxon>
        <taxon>Gammaproteobacteria</taxon>
        <taxon>Lysobacterales</taxon>
        <taxon>Lysobacteraceae</taxon>
        <taxon>Lysobacter</taxon>
    </lineage>
</organism>
<name>A0ABW2Y7R9_9GAMM</name>
<dbReference type="Proteomes" id="UP001597110">
    <property type="component" value="Unassembled WGS sequence"/>
</dbReference>
<dbReference type="EMBL" id="JBHTIF010000001">
    <property type="protein sequence ID" value="MFD0724592.1"/>
    <property type="molecule type" value="Genomic_DNA"/>
</dbReference>
<comment type="caution">
    <text evidence="3">The sequence shown here is derived from an EMBL/GenBank/DDBJ whole genome shotgun (WGS) entry which is preliminary data.</text>
</comment>
<evidence type="ECO:0000259" key="2">
    <source>
        <dbReference type="Pfam" id="PF07786"/>
    </source>
</evidence>
<feature type="transmembrane region" description="Helical" evidence="1">
    <location>
        <begin position="252"/>
        <end position="270"/>
    </location>
</feature>
<feature type="transmembrane region" description="Helical" evidence="1">
    <location>
        <begin position="88"/>
        <end position="105"/>
    </location>
</feature>
<evidence type="ECO:0000313" key="3">
    <source>
        <dbReference type="EMBL" id="MFD0724592.1"/>
    </source>
</evidence>
<keyword evidence="3" id="KW-0808">Transferase</keyword>
<dbReference type="RefSeq" id="WP_386822245.1">
    <property type="nucleotide sequence ID" value="NZ_JBHTIF010000001.1"/>
</dbReference>
<dbReference type="PANTHER" id="PTHR31061">
    <property type="entry name" value="LD22376P"/>
    <property type="match status" value="1"/>
</dbReference>
<keyword evidence="1" id="KW-0472">Membrane</keyword>
<feature type="transmembrane region" description="Helical" evidence="1">
    <location>
        <begin position="50"/>
        <end position="68"/>
    </location>
</feature>
<keyword evidence="1" id="KW-1133">Transmembrane helix</keyword>
<dbReference type="GO" id="GO:0016746">
    <property type="term" value="F:acyltransferase activity"/>
    <property type="evidence" value="ECO:0007669"/>
    <property type="project" value="UniProtKB-KW"/>
</dbReference>
<accession>A0ABW2Y7R9</accession>
<proteinExistence type="predicted"/>
<dbReference type="Pfam" id="PF07786">
    <property type="entry name" value="HGSNAT_cat"/>
    <property type="match status" value="1"/>
</dbReference>
<keyword evidence="1" id="KW-0812">Transmembrane</keyword>
<dbReference type="PANTHER" id="PTHR31061:SF24">
    <property type="entry name" value="LD22376P"/>
    <property type="match status" value="1"/>
</dbReference>
<keyword evidence="4" id="KW-1185">Reference proteome</keyword>
<feature type="transmembrane region" description="Helical" evidence="1">
    <location>
        <begin position="221"/>
        <end position="240"/>
    </location>
</feature>
<keyword evidence="3" id="KW-0012">Acyltransferase</keyword>
<feature type="transmembrane region" description="Helical" evidence="1">
    <location>
        <begin position="282"/>
        <end position="306"/>
    </location>
</feature>
<reference evidence="4" key="1">
    <citation type="journal article" date="2019" name="Int. J. Syst. Evol. Microbiol.">
        <title>The Global Catalogue of Microorganisms (GCM) 10K type strain sequencing project: providing services to taxonomists for standard genome sequencing and annotation.</title>
        <authorList>
            <consortium name="The Broad Institute Genomics Platform"/>
            <consortium name="The Broad Institute Genome Sequencing Center for Infectious Disease"/>
            <person name="Wu L."/>
            <person name="Ma J."/>
        </authorList>
    </citation>
    <scope>NUCLEOTIDE SEQUENCE [LARGE SCALE GENOMIC DNA]</scope>
    <source>
        <strain evidence="4">CCUG 55585</strain>
    </source>
</reference>
<feature type="domain" description="Heparan-alpha-glucosaminide N-acetyltransferase catalytic" evidence="2">
    <location>
        <begin position="6"/>
        <end position="218"/>
    </location>
</feature>
<feature type="transmembrane region" description="Helical" evidence="1">
    <location>
        <begin position="117"/>
        <end position="134"/>
    </location>
</feature>